<feature type="non-terminal residue" evidence="1">
    <location>
        <position position="1"/>
    </location>
</feature>
<keyword evidence="2" id="KW-1185">Reference proteome</keyword>
<proteinExistence type="predicted"/>
<evidence type="ECO:0000313" key="1">
    <source>
        <dbReference type="EMBL" id="NEB17607.1"/>
    </source>
</evidence>
<protein>
    <recommendedName>
        <fullName evidence="3">Primosome assembly protein PriA</fullName>
    </recommendedName>
</protein>
<reference evidence="1 2" key="1">
    <citation type="submission" date="2020-01" db="EMBL/GenBank/DDBJ databases">
        <title>Insect and environment-associated Actinomycetes.</title>
        <authorList>
            <person name="Currrie C."/>
            <person name="Chevrette M."/>
            <person name="Carlson C."/>
            <person name="Stubbendieck R."/>
            <person name="Wendt-Pienkowski E."/>
        </authorList>
    </citation>
    <scope>NUCLEOTIDE SEQUENCE [LARGE SCALE GENOMIC DNA]</scope>
    <source>
        <strain evidence="1 2">SID14172</strain>
    </source>
</reference>
<gene>
    <name evidence="1" type="ORF">G3I46_13955</name>
</gene>
<sequence>VTAAGRPRRVGAPPPGEHWERALVRVPPGRGAALAGALKAAQATRTARGSDTAVWVRIDPPDIG</sequence>
<dbReference type="RefSeq" id="WP_164140284.1">
    <property type="nucleotide sequence ID" value="NZ_JAAGMB010000304.1"/>
</dbReference>
<name>A0A6N9UIS2_9ACTN</name>
<accession>A0A6N9UIS2</accession>
<dbReference type="AlphaFoldDB" id="A0A6N9UIS2"/>
<dbReference type="EMBL" id="JAAGMB010000304">
    <property type="protein sequence ID" value="NEB17607.1"/>
    <property type="molecule type" value="Genomic_DNA"/>
</dbReference>
<organism evidence="1 2">
    <name type="scientific">Streptomyces coelicoflavus</name>
    <dbReference type="NCBI Taxonomy" id="285562"/>
    <lineage>
        <taxon>Bacteria</taxon>
        <taxon>Bacillati</taxon>
        <taxon>Actinomycetota</taxon>
        <taxon>Actinomycetes</taxon>
        <taxon>Kitasatosporales</taxon>
        <taxon>Streptomycetaceae</taxon>
        <taxon>Streptomyces</taxon>
    </lineage>
</organism>
<evidence type="ECO:0008006" key="3">
    <source>
        <dbReference type="Google" id="ProtNLM"/>
    </source>
</evidence>
<dbReference type="Proteomes" id="UP000469545">
    <property type="component" value="Unassembled WGS sequence"/>
</dbReference>
<evidence type="ECO:0000313" key="2">
    <source>
        <dbReference type="Proteomes" id="UP000469545"/>
    </source>
</evidence>
<comment type="caution">
    <text evidence="1">The sequence shown here is derived from an EMBL/GenBank/DDBJ whole genome shotgun (WGS) entry which is preliminary data.</text>
</comment>